<feature type="transmembrane region" description="Helical" evidence="6">
    <location>
        <begin position="66"/>
        <end position="84"/>
    </location>
</feature>
<keyword evidence="4 6" id="KW-1133">Transmembrane helix</keyword>
<evidence type="ECO:0000256" key="4">
    <source>
        <dbReference type="ARBA" id="ARBA00022989"/>
    </source>
</evidence>
<evidence type="ECO:0000313" key="8">
    <source>
        <dbReference type="EMBL" id="KAA6308473.1"/>
    </source>
</evidence>
<sequence length="122" mass="13768">SFQYKGTKNYLKPYTPFAGISGMLILLPFATMPSFFFANALRGRINIISIFVGNIVFDFPPNNMRIALLIVFVLMLDIFAIIEVRRSKINDSLKSLITLVILLLPLIGFSVYYIVKTLGKSK</sequence>
<accession>A0A5J4PJ55</accession>
<evidence type="ECO:0000259" key="7">
    <source>
        <dbReference type="Pfam" id="PF13396"/>
    </source>
</evidence>
<evidence type="ECO:0000256" key="2">
    <source>
        <dbReference type="ARBA" id="ARBA00022475"/>
    </source>
</evidence>
<evidence type="ECO:0000256" key="1">
    <source>
        <dbReference type="ARBA" id="ARBA00004651"/>
    </source>
</evidence>
<comment type="subcellular location">
    <subcellularLocation>
        <location evidence="1">Cell membrane</location>
        <topology evidence="1">Multi-pass membrane protein</topology>
    </subcellularLocation>
</comment>
<feature type="domain" description="Cardiolipin synthase N-terminal" evidence="7">
    <location>
        <begin position="76"/>
        <end position="115"/>
    </location>
</feature>
<feature type="non-terminal residue" evidence="8">
    <location>
        <position position="1"/>
    </location>
</feature>
<feature type="transmembrane region" description="Helical" evidence="6">
    <location>
        <begin position="96"/>
        <end position="115"/>
    </location>
</feature>
<keyword evidence="5 6" id="KW-0472">Membrane</keyword>
<gene>
    <name evidence="8" type="ORF">EZS27_039868</name>
</gene>
<evidence type="ECO:0000256" key="6">
    <source>
        <dbReference type="SAM" id="Phobius"/>
    </source>
</evidence>
<evidence type="ECO:0000256" key="5">
    <source>
        <dbReference type="ARBA" id="ARBA00023136"/>
    </source>
</evidence>
<organism evidence="8">
    <name type="scientific">termite gut metagenome</name>
    <dbReference type="NCBI Taxonomy" id="433724"/>
    <lineage>
        <taxon>unclassified sequences</taxon>
        <taxon>metagenomes</taxon>
        <taxon>organismal metagenomes</taxon>
    </lineage>
</organism>
<name>A0A5J4PJ55_9ZZZZ</name>
<dbReference type="InterPro" id="IPR027379">
    <property type="entry name" value="CLS_N"/>
</dbReference>
<protein>
    <recommendedName>
        <fullName evidence="7">Cardiolipin synthase N-terminal domain-containing protein</fullName>
    </recommendedName>
</protein>
<dbReference type="EMBL" id="SNRY01008469">
    <property type="protein sequence ID" value="KAA6308473.1"/>
    <property type="molecule type" value="Genomic_DNA"/>
</dbReference>
<proteinExistence type="predicted"/>
<reference evidence="8" key="1">
    <citation type="submission" date="2019-03" db="EMBL/GenBank/DDBJ databases">
        <title>Single cell metagenomics reveals metabolic interactions within the superorganism composed of flagellate Streblomastix strix and complex community of Bacteroidetes bacteria on its surface.</title>
        <authorList>
            <person name="Treitli S.C."/>
            <person name="Kolisko M."/>
            <person name="Husnik F."/>
            <person name="Keeling P."/>
            <person name="Hampl V."/>
        </authorList>
    </citation>
    <scope>NUCLEOTIDE SEQUENCE</scope>
    <source>
        <strain evidence="8">STM</strain>
    </source>
</reference>
<feature type="transmembrane region" description="Helical" evidence="6">
    <location>
        <begin position="17"/>
        <end position="38"/>
    </location>
</feature>
<dbReference type="Pfam" id="PF13396">
    <property type="entry name" value="PLDc_N"/>
    <property type="match status" value="1"/>
</dbReference>
<evidence type="ECO:0000256" key="3">
    <source>
        <dbReference type="ARBA" id="ARBA00022692"/>
    </source>
</evidence>
<dbReference type="AlphaFoldDB" id="A0A5J4PJ55"/>
<keyword evidence="3 6" id="KW-0812">Transmembrane</keyword>
<comment type="caution">
    <text evidence="8">The sequence shown here is derived from an EMBL/GenBank/DDBJ whole genome shotgun (WGS) entry which is preliminary data.</text>
</comment>
<keyword evidence="2" id="KW-1003">Cell membrane</keyword>